<dbReference type="InterPro" id="IPR035979">
    <property type="entry name" value="RBD_domain_sf"/>
</dbReference>
<dbReference type="InterPro" id="IPR011723">
    <property type="entry name" value="Znf/thioredoxin_put"/>
</dbReference>
<name>R7QQ59_CHOCR</name>
<gene>
    <name evidence="5" type="ORF">CHC_T00007277001</name>
</gene>
<dbReference type="PROSITE" id="PS50102">
    <property type="entry name" value="RRM"/>
    <property type="match status" value="1"/>
</dbReference>
<dbReference type="EMBL" id="HG002219">
    <property type="protein sequence ID" value="CDF40632.1"/>
    <property type="molecule type" value="Genomic_DNA"/>
</dbReference>
<dbReference type="NCBIfam" id="TIGR02098">
    <property type="entry name" value="MJ0042_CXXC"/>
    <property type="match status" value="1"/>
</dbReference>
<feature type="region of interest" description="Disordered" evidence="3">
    <location>
        <begin position="178"/>
        <end position="214"/>
    </location>
</feature>
<evidence type="ECO:0000313" key="5">
    <source>
        <dbReference type="EMBL" id="CDF40632.1"/>
    </source>
</evidence>
<feature type="compositionally biased region" description="Low complexity" evidence="3">
    <location>
        <begin position="25"/>
        <end position="36"/>
    </location>
</feature>
<evidence type="ECO:0000259" key="4">
    <source>
        <dbReference type="PROSITE" id="PS50102"/>
    </source>
</evidence>
<dbReference type="PANTHER" id="PTHR23236:SF104">
    <property type="entry name" value="GALECTIN"/>
    <property type="match status" value="1"/>
</dbReference>
<dbReference type="GeneID" id="17318672"/>
<sequence>MTAFLPTPGAPILSGRGTRGAQICSRRPAPSRQPARVYVSAAIDEAPPNDSIPVPRPPPQRPQPNAPPQRAAPTPYIYRGERPRPSGDYRGAPRPAFIPDPTATYFTKCGSCQAAYKLDPDFPGPRGKKVACSVCGNQWFQRADRLMTLRQGDQFKEYPVDQKDELMEKQQQLRMERFRARSNDGGDRRGGYRRDGPREGQGARRSNSRNFSPHSLFIGNLPFNTEQEDLERVVGQVVEFTRVAIIRDPTGRSKGFAFADVKSEEAVQMAVSKLDGKELGGRAITVREGRKN</sequence>
<evidence type="ECO:0000256" key="2">
    <source>
        <dbReference type="PROSITE-ProRule" id="PRU00176"/>
    </source>
</evidence>
<evidence type="ECO:0000313" key="6">
    <source>
        <dbReference type="Proteomes" id="UP000012073"/>
    </source>
</evidence>
<accession>R7QQ59</accession>
<dbReference type="STRING" id="2769.R7QQ59"/>
<dbReference type="RefSeq" id="XP_005710926.1">
    <property type="nucleotide sequence ID" value="XM_005710869.1"/>
</dbReference>
<dbReference type="PANTHER" id="PTHR23236">
    <property type="entry name" value="EUKARYOTIC TRANSLATION INITIATION FACTOR 4B/4H"/>
    <property type="match status" value="1"/>
</dbReference>
<dbReference type="AlphaFoldDB" id="R7QQ59"/>
<dbReference type="Gramene" id="CDF40632">
    <property type="protein sequence ID" value="CDF40632"/>
    <property type="gene ID" value="CHC_T00007277001"/>
</dbReference>
<dbReference type="KEGG" id="ccp:CHC_T00007277001"/>
<organism evidence="5 6">
    <name type="scientific">Chondrus crispus</name>
    <name type="common">Carrageen Irish moss</name>
    <name type="synonym">Polymorpha crispa</name>
    <dbReference type="NCBI Taxonomy" id="2769"/>
    <lineage>
        <taxon>Eukaryota</taxon>
        <taxon>Rhodophyta</taxon>
        <taxon>Florideophyceae</taxon>
        <taxon>Rhodymeniophycidae</taxon>
        <taxon>Gigartinales</taxon>
        <taxon>Gigartinaceae</taxon>
        <taxon>Chondrus</taxon>
    </lineage>
</organism>
<feature type="compositionally biased region" description="Pro residues" evidence="3">
    <location>
        <begin position="54"/>
        <end position="67"/>
    </location>
</feature>
<keyword evidence="1 2" id="KW-0694">RNA-binding</keyword>
<evidence type="ECO:0000256" key="1">
    <source>
        <dbReference type="ARBA" id="ARBA00022884"/>
    </source>
</evidence>
<reference evidence="6" key="1">
    <citation type="journal article" date="2013" name="Proc. Natl. Acad. Sci. U.S.A.">
        <title>Genome structure and metabolic features in the red seaweed Chondrus crispus shed light on evolution of the Archaeplastida.</title>
        <authorList>
            <person name="Collen J."/>
            <person name="Porcel B."/>
            <person name="Carre W."/>
            <person name="Ball S.G."/>
            <person name="Chaparro C."/>
            <person name="Tonon T."/>
            <person name="Barbeyron T."/>
            <person name="Michel G."/>
            <person name="Noel B."/>
            <person name="Valentin K."/>
            <person name="Elias M."/>
            <person name="Artiguenave F."/>
            <person name="Arun A."/>
            <person name="Aury J.M."/>
            <person name="Barbosa-Neto J.F."/>
            <person name="Bothwell J.H."/>
            <person name="Bouget F.Y."/>
            <person name="Brillet L."/>
            <person name="Cabello-Hurtado F."/>
            <person name="Capella-Gutierrez S."/>
            <person name="Charrier B."/>
            <person name="Cladiere L."/>
            <person name="Cock J.M."/>
            <person name="Coelho S.M."/>
            <person name="Colleoni C."/>
            <person name="Czjzek M."/>
            <person name="Da Silva C."/>
            <person name="Delage L."/>
            <person name="Denoeud F."/>
            <person name="Deschamps P."/>
            <person name="Dittami S.M."/>
            <person name="Gabaldon T."/>
            <person name="Gachon C.M."/>
            <person name="Groisillier A."/>
            <person name="Herve C."/>
            <person name="Jabbari K."/>
            <person name="Katinka M."/>
            <person name="Kloareg B."/>
            <person name="Kowalczyk N."/>
            <person name="Labadie K."/>
            <person name="Leblanc C."/>
            <person name="Lopez P.J."/>
            <person name="McLachlan D.H."/>
            <person name="Meslet-Cladiere L."/>
            <person name="Moustafa A."/>
            <person name="Nehr Z."/>
            <person name="Nyvall Collen P."/>
            <person name="Panaud O."/>
            <person name="Partensky F."/>
            <person name="Poulain J."/>
            <person name="Rensing S.A."/>
            <person name="Rousvoal S."/>
            <person name="Samson G."/>
            <person name="Symeonidi A."/>
            <person name="Weissenbach J."/>
            <person name="Zambounis A."/>
            <person name="Wincker P."/>
            <person name="Boyen C."/>
        </authorList>
    </citation>
    <scope>NUCLEOTIDE SEQUENCE [LARGE SCALE GENOMIC DNA]</scope>
    <source>
        <strain evidence="6">cv. Stackhouse</strain>
    </source>
</reference>
<feature type="domain" description="RRM" evidence="4">
    <location>
        <begin position="214"/>
        <end position="291"/>
    </location>
</feature>
<dbReference type="Proteomes" id="UP000012073">
    <property type="component" value="Unassembled WGS sequence"/>
</dbReference>
<protein>
    <recommendedName>
        <fullName evidence="4">RRM domain-containing protein</fullName>
    </recommendedName>
</protein>
<dbReference type="GO" id="GO:0003723">
    <property type="term" value="F:RNA binding"/>
    <property type="evidence" value="ECO:0007669"/>
    <property type="project" value="UniProtKB-UniRule"/>
</dbReference>
<dbReference type="SUPFAM" id="SSF54928">
    <property type="entry name" value="RNA-binding domain, RBD"/>
    <property type="match status" value="1"/>
</dbReference>
<proteinExistence type="predicted"/>
<feature type="region of interest" description="Disordered" evidence="3">
    <location>
        <begin position="1"/>
        <end position="95"/>
    </location>
</feature>
<feature type="compositionally biased region" description="Basic and acidic residues" evidence="3">
    <location>
        <begin position="178"/>
        <end position="202"/>
    </location>
</feature>
<dbReference type="InterPro" id="IPR012677">
    <property type="entry name" value="Nucleotide-bd_a/b_plait_sf"/>
</dbReference>
<dbReference type="OrthoDB" id="5328at2759"/>
<dbReference type="InterPro" id="IPR000504">
    <property type="entry name" value="RRM_dom"/>
</dbReference>
<dbReference type="SMART" id="SM00360">
    <property type="entry name" value="RRM"/>
    <property type="match status" value="1"/>
</dbReference>
<keyword evidence="6" id="KW-1185">Reference proteome</keyword>
<feature type="compositionally biased region" description="Polar residues" evidence="3">
    <location>
        <begin position="204"/>
        <end position="213"/>
    </location>
</feature>
<evidence type="ECO:0000256" key="3">
    <source>
        <dbReference type="SAM" id="MobiDB-lite"/>
    </source>
</evidence>
<dbReference type="Gene3D" id="3.30.70.330">
    <property type="match status" value="1"/>
</dbReference>
<dbReference type="Pfam" id="PF00076">
    <property type="entry name" value="RRM_1"/>
    <property type="match status" value="1"/>
</dbReference>